<keyword evidence="1" id="KW-1133">Transmembrane helix</keyword>
<evidence type="ECO:0000259" key="2">
    <source>
        <dbReference type="Pfam" id="PF13400"/>
    </source>
</evidence>
<dbReference type="InterPro" id="IPR036465">
    <property type="entry name" value="vWFA_dom_sf"/>
</dbReference>
<keyword evidence="1" id="KW-0812">Transmembrane</keyword>
<protein>
    <submittedName>
        <fullName evidence="3">Flp pilus assembly protein TadG</fullName>
    </submittedName>
</protein>
<comment type="caution">
    <text evidence="3">The sequence shown here is derived from an EMBL/GenBank/DDBJ whole genome shotgun (WGS) entry which is preliminary data.</text>
</comment>
<evidence type="ECO:0000313" key="3">
    <source>
        <dbReference type="EMBL" id="MBB6504962.1"/>
    </source>
</evidence>
<evidence type="ECO:0000313" key="4">
    <source>
        <dbReference type="Proteomes" id="UP000522313"/>
    </source>
</evidence>
<dbReference type="EMBL" id="JACHBT010000009">
    <property type="protein sequence ID" value="MBB6504962.1"/>
    <property type="molecule type" value="Genomic_DNA"/>
</dbReference>
<feature type="transmembrane region" description="Helical" evidence="1">
    <location>
        <begin position="12"/>
        <end position="39"/>
    </location>
</feature>
<reference evidence="3 4" key="2">
    <citation type="submission" date="2020-08" db="EMBL/GenBank/DDBJ databases">
        <authorList>
            <person name="Partida-Martinez L."/>
            <person name="Huntemann M."/>
            <person name="Clum A."/>
            <person name="Wang J."/>
            <person name="Palaniappan K."/>
            <person name="Ritter S."/>
            <person name="Chen I.-M."/>
            <person name="Stamatis D."/>
            <person name="Reddy T."/>
            <person name="O'Malley R."/>
            <person name="Daum C."/>
            <person name="Shapiro N."/>
            <person name="Ivanova N."/>
            <person name="Kyrpides N."/>
            <person name="Woyke T."/>
        </authorList>
    </citation>
    <scope>NUCLEOTIDE SEQUENCE [LARGE SCALE GENOMIC DNA]</scope>
    <source>
        <strain evidence="3 4">AS3.13</strain>
    </source>
</reference>
<accession>A0A7X0MMT1</accession>
<organism evidence="3 4">
    <name type="scientific">Sphingomonas endophytica</name>
    <dbReference type="NCBI Taxonomy" id="869719"/>
    <lineage>
        <taxon>Bacteria</taxon>
        <taxon>Pseudomonadati</taxon>
        <taxon>Pseudomonadota</taxon>
        <taxon>Alphaproteobacteria</taxon>
        <taxon>Sphingomonadales</taxon>
        <taxon>Sphingomonadaceae</taxon>
        <taxon>Sphingomonas</taxon>
    </lineage>
</organism>
<dbReference type="SUPFAM" id="SSF53300">
    <property type="entry name" value="vWA-like"/>
    <property type="match status" value="1"/>
</dbReference>
<name>A0A7X0MMT1_9SPHN</name>
<dbReference type="Gene3D" id="3.40.50.410">
    <property type="entry name" value="von Willebrand factor, type A domain"/>
    <property type="match status" value="2"/>
</dbReference>
<evidence type="ECO:0000256" key="1">
    <source>
        <dbReference type="SAM" id="Phobius"/>
    </source>
</evidence>
<reference evidence="3 4" key="1">
    <citation type="submission" date="2020-08" db="EMBL/GenBank/DDBJ databases">
        <title>The Agave Microbiome: Exploring the role of microbial communities in plant adaptations to desert environments.</title>
        <authorList>
            <person name="Partida-Martinez L.P."/>
        </authorList>
    </citation>
    <scope>NUCLEOTIDE SEQUENCE [LARGE SCALE GENOMIC DNA]</scope>
    <source>
        <strain evidence="3 4">AS3.13</strain>
    </source>
</reference>
<gene>
    <name evidence="3" type="ORF">F4693_001943</name>
</gene>
<dbReference type="AlphaFoldDB" id="A0A7X0MMT1"/>
<dbReference type="Pfam" id="PF13400">
    <property type="entry name" value="Tad"/>
    <property type="match status" value="1"/>
</dbReference>
<feature type="domain" description="Putative Flp pilus-assembly TadG-like N-terminal" evidence="2">
    <location>
        <begin position="18"/>
        <end position="62"/>
    </location>
</feature>
<dbReference type="InterPro" id="IPR028087">
    <property type="entry name" value="Tad_N"/>
</dbReference>
<proteinExistence type="predicted"/>
<sequence length="561" mass="60722">MPISLSRTLPRLFRNVAGNVAIMAAFAVIPLLAMIGGAIDTSRTYMAYTRLQQACDAGALAGRKAMSNVTRLTDAEKAKATEFFRFNFPTGTYSAEQINAVYDKGANGVVVGRASLSMPTTLMRIFGFGAIPVSTTCQAELNIPNTDVMFVLDVTGSMDLTPSGQITNDETQSRIYGLKQAVKDFYAALGPGPASGPGRIRYGFMPYSSNVNVGRIVYGLSPAYIAGGSGTEYVKYPSRSGEYVRRSCDYGCDYVDWSPTVFTLDVSQWVRSTNRVANPAYWTGNPTGQNDGAPSSFAWDGCIREASTLQTIGASSSLDAPATAYDLQIDLKPNSKATRWKPALSEALATKMTYYDRTTRSWRLYRGAVCPQAASALAQYTSDYNSTTKTSTAFNAYVDTLDAGGQTYHDLGLMWGARFLSPTGIFSATNSDAVAPGGFQVSRHIVFMTDGKLQPTSYLADAWGINNLMDKVQADNAVAPATASDDDVYQSHLRRTQIVCNEMKKRGFIIWIVGFGTEGLSQELKECATDPDHWSIATDTTALRRSFAKIAQTIGGLRLSS</sequence>
<keyword evidence="1" id="KW-0472">Membrane</keyword>
<dbReference type="Proteomes" id="UP000522313">
    <property type="component" value="Unassembled WGS sequence"/>
</dbReference>
<dbReference type="RefSeq" id="WP_184505505.1">
    <property type="nucleotide sequence ID" value="NZ_JACHBT010000009.1"/>
</dbReference>